<dbReference type="SMART" id="SM00066">
    <property type="entry name" value="GAL4"/>
    <property type="match status" value="1"/>
</dbReference>
<dbReference type="InterPro" id="IPR001451">
    <property type="entry name" value="Hexapep"/>
</dbReference>
<evidence type="ECO:0000256" key="1">
    <source>
        <dbReference type="ARBA" id="ARBA00007274"/>
    </source>
</evidence>
<feature type="compositionally biased region" description="Basic and acidic residues" evidence="4">
    <location>
        <begin position="15"/>
        <end position="26"/>
    </location>
</feature>
<dbReference type="PROSITE" id="PS50048">
    <property type="entry name" value="ZN2_CY6_FUNGAL_2"/>
    <property type="match status" value="1"/>
</dbReference>
<gene>
    <name evidence="6" type="ORF">PRZ48_012701</name>
</gene>
<reference evidence="6 7" key="1">
    <citation type="journal article" date="2023" name="G3 (Bethesda)">
        <title>A chromosome-level genome assembly of Zasmidium syzygii isolated from banana leaves.</title>
        <authorList>
            <person name="van Westerhoven A.C."/>
            <person name="Mehrabi R."/>
            <person name="Talebi R."/>
            <person name="Steentjes M.B.F."/>
            <person name="Corcolon B."/>
            <person name="Chong P.A."/>
            <person name="Kema G.H.J."/>
            <person name="Seidl M.F."/>
        </authorList>
    </citation>
    <scope>NUCLEOTIDE SEQUENCE [LARGE SCALE GENOMIC DNA]</scope>
    <source>
        <strain evidence="6 7">P124</strain>
    </source>
</reference>
<dbReference type="CDD" id="cd00067">
    <property type="entry name" value="GAL4"/>
    <property type="match status" value="1"/>
</dbReference>
<feature type="compositionally biased region" description="Polar residues" evidence="4">
    <location>
        <begin position="164"/>
        <end position="188"/>
    </location>
</feature>
<feature type="compositionally biased region" description="Pro residues" evidence="4">
    <location>
        <begin position="334"/>
        <end position="356"/>
    </location>
</feature>
<dbReference type="SUPFAM" id="SSF51161">
    <property type="entry name" value="Trimeric LpxA-like enzymes"/>
    <property type="match status" value="1"/>
</dbReference>
<dbReference type="PANTHER" id="PTHR23416:SF76">
    <property type="entry name" value="ZN(II)2CYS6 TRANSCRIPTION FACTOR (EUROFUNG)"/>
    <property type="match status" value="1"/>
</dbReference>
<keyword evidence="3" id="KW-0539">Nucleus</keyword>
<evidence type="ECO:0000256" key="3">
    <source>
        <dbReference type="ARBA" id="ARBA00023242"/>
    </source>
</evidence>
<feature type="compositionally biased region" description="Polar residues" evidence="4">
    <location>
        <begin position="239"/>
        <end position="254"/>
    </location>
</feature>
<dbReference type="InterPro" id="IPR036864">
    <property type="entry name" value="Zn2-C6_fun-type_DNA-bd_sf"/>
</dbReference>
<dbReference type="InterPro" id="IPR001138">
    <property type="entry name" value="Zn2Cys6_DnaBD"/>
</dbReference>
<dbReference type="PANTHER" id="PTHR23416">
    <property type="entry name" value="SIALIC ACID SYNTHASE-RELATED"/>
    <property type="match status" value="1"/>
</dbReference>
<evidence type="ECO:0000256" key="4">
    <source>
        <dbReference type="SAM" id="MobiDB-lite"/>
    </source>
</evidence>
<accession>A0ABR0E615</accession>
<sequence length="749" mass="81331">MLVSHRPSPPGQLDTRADSPMREKAHLLGNSSVNRNTAHGLPTPATDIPSYGWAAVNGEGAPRHPPPPQDKPTHVVYPPGWTSDPGQATAPAHNLQSWRPEASHTSTPVEAAAPRDSPSNKRKRDDSNGNDDVEDGRDGASSAIGDRSPKRPMTVLNSGGIHSPEQSNQTRSYSPQQQDGLEQPSTGTYVREPTPTGRTGRMSPPPQARPETVSGLAASLNATLREEQQAQAAARSSSPPNDADQSIHFMSTLGNADDNDPKRRKRNFSNRTKTGCHTCRTRKKKCDEGKPRCNNCEKGGFQCGGYGPKPPGGTNKIGAVRPVPLQAKQYEQAPGPPPFYEPPHPSHNPALPPPPHNWSDPHRPEPYGSVPYRYGNHPPADYRPPSARDGWGPRPSWGPHEHSQAYPPERLPPADFPPPHYPHDRPPQPGPPAPWGGPHSQPPCHRPTLPPPPNVAPTVISSHESIATSHSGSHARLSLGYSLTGPLNDRKKMLVGMPYRHYMDDELIADRQSCRRAVQRYNEICEPSSTAPEDEKGRQFNAVLNPRARPPNSKSIGPWMGPTGVIGDCVMIQTPFKCEFGYNINIGDRVLIESGCFMQDAATIFIGDGTVVGPDVKFLCLTTSVDASLRDQGCQGYFNAGAIRVEEGCYIGANVTILPFRTIGRGATVGAGSVVTRDVKPGTVVAGNPAKPIRGRKIETGAPDADRHVDAIQEENEQMLELMKADAIVPREKREKMLDKMEDKTRRLP</sequence>
<dbReference type="Gene3D" id="2.160.10.10">
    <property type="entry name" value="Hexapeptide repeat proteins"/>
    <property type="match status" value="1"/>
</dbReference>
<dbReference type="EMBL" id="JAXOVC010000010">
    <property type="protein sequence ID" value="KAK4496718.1"/>
    <property type="molecule type" value="Genomic_DNA"/>
</dbReference>
<evidence type="ECO:0000256" key="2">
    <source>
        <dbReference type="ARBA" id="ARBA00022679"/>
    </source>
</evidence>
<dbReference type="Pfam" id="PF12464">
    <property type="entry name" value="Mac"/>
    <property type="match status" value="1"/>
</dbReference>
<organism evidence="6 7">
    <name type="scientific">Zasmidium cellare</name>
    <name type="common">Wine cellar mold</name>
    <name type="synonym">Racodium cellare</name>
    <dbReference type="NCBI Taxonomy" id="395010"/>
    <lineage>
        <taxon>Eukaryota</taxon>
        <taxon>Fungi</taxon>
        <taxon>Dikarya</taxon>
        <taxon>Ascomycota</taxon>
        <taxon>Pezizomycotina</taxon>
        <taxon>Dothideomycetes</taxon>
        <taxon>Dothideomycetidae</taxon>
        <taxon>Mycosphaerellales</taxon>
        <taxon>Mycosphaerellaceae</taxon>
        <taxon>Zasmidium</taxon>
    </lineage>
</organism>
<evidence type="ECO:0000313" key="6">
    <source>
        <dbReference type="EMBL" id="KAK4496718.1"/>
    </source>
</evidence>
<name>A0ABR0E615_ZASCE</name>
<dbReference type="Gene3D" id="4.10.240.10">
    <property type="entry name" value="Zn(2)-C6 fungal-type DNA-binding domain"/>
    <property type="match status" value="1"/>
</dbReference>
<dbReference type="Pfam" id="PF00172">
    <property type="entry name" value="Zn_clus"/>
    <property type="match status" value="1"/>
</dbReference>
<feature type="region of interest" description="Disordered" evidence="4">
    <location>
        <begin position="1"/>
        <end position="291"/>
    </location>
</feature>
<evidence type="ECO:0000259" key="5">
    <source>
        <dbReference type="PROSITE" id="PS50048"/>
    </source>
</evidence>
<keyword evidence="2" id="KW-0808">Transferase</keyword>
<comment type="similarity">
    <text evidence="1">Belongs to the transferase hexapeptide repeat family.</text>
</comment>
<protein>
    <recommendedName>
        <fullName evidence="5">Zn(2)-C6 fungal-type domain-containing protein</fullName>
    </recommendedName>
</protein>
<keyword evidence="7" id="KW-1185">Reference proteome</keyword>
<proteinExistence type="inferred from homology"/>
<dbReference type="CDD" id="cd03357">
    <property type="entry name" value="LbH_MAT_GAT"/>
    <property type="match status" value="1"/>
</dbReference>
<dbReference type="InterPro" id="IPR051159">
    <property type="entry name" value="Hexapeptide_acetyltransf"/>
</dbReference>
<dbReference type="SMART" id="SM01266">
    <property type="entry name" value="Mac"/>
    <property type="match status" value="1"/>
</dbReference>
<dbReference type="InterPro" id="IPR024688">
    <property type="entry name" value="Mac_dom"/>
</dbReference>
<dbReference type="Pfam" id="PF00132">
    <property type="entry name" value="Hexapep"/>
    <property type="match status" value="1"/>
</dbReference>
<dbReference type="SUPFAM" id="SSF57701">
    <property type="entry name" value="Zn2/Cys6 DNA-binding domain"/>
    <property type="match status" value="1"/>
</dbReference>
<feature type="domain" description="Zn(2)-C6 fungal-type" evidence="5">
    <location>
        <begin position="275"/>
        <end position="303"/>
    </location>
</feature>
<dbReference type="Proteomes" id="UP001305779">
    <property type="component" value="Unassembled WGS sequence"/>
</dbReference>
<feature type="compositionally biased region" description="Low complexity" evidence="4">
    <location>
        <begin position="229"/>
        <end position="238"/>
    </location>
</feature>
<dbReference type="PROSITE" id="PS00463">
    <property type="entry name" value="ZN2_CY6_FUNGAL_1"/>
    <property type="match status" value="1"/>
</dbReference>
<feature type="compositionally biased region" description="Pro residues" evidence="4">
    <location>
        <begin position="427"/>
        <end position="455"/>
    </location>
</feature>
<comment type="caution">
    <text evidence="6">The sequence shown here is derived from an EMBL/GenBank/DDBJ whole genome shotgun (WGS) entry which is preliminary data.</text>
</comment>
<evidence type="ECO:0000313" key="7">
    <source>
        <dbReference type="Proteomes" id="UP001305779"/>
    </source>
</evidence>
<feature type="compositionally biased region" description="Pro residues" evidence="4">
    <location>
        <begin position="409"/>
        <end position="420"/>
    </location>
</feature>
<dbReference type="InterPro" id="IPR011004">
    <property type="entry name" value="Trimer_LpxA-like_sf"/>
</dbReference>
<feature type="region of interest" description="Disordered" evidence="4">
    <location>
        <begin position="329"/>
        <end position="459"/>
    </location>
</feature>